<evidence type="ECO:0000256" key="2">
    <source>
        <dbReference type="ARBA" id="ARBA00022679"/>
    </source>
</evidence>
<comment type="similarity">
    <text evidence="1">Belongs to the UDPGP type 1 family.</text>
</comment>
<accession>A0A7J0BIW7</accession>
<proteinExistence type="inferred from homology"/>
<dbReference type="InterPro" id="IPR002618">
    <property type="entry name" value="UDPGP_fam"/>
</dbReference>
<dbReference type="InterPro" id="IPR029044">
    <property type="entry name" value="Nucleotide-diphossugar_trans"/>
</dbReference>
<comment type="caution">
    <text evidence="7">The sequence shown here is derived from an EMBL/GenBank/DDBJ whole genome shotgun (WGS) entry which is preliminary data.</text>
</comment>
<feature type="binding site" evidence="5">
    <location>
        <position position="245"/>
    </location>
    <ligand>
        <name>UTP</name>
        <dbReference type="ChEBI" id="CHEBI:46398"/>
    </ligand>
</feature>
<dbReference type="PANTHER" id="PTHR43511">
    <property type="match status" value="1"/>
</dbReference>
<dbReference type="InterPro" id="IPR016267">
    <property type="entry name" value="UDPGP_trans"/>
</dbReference>
<dbReference type="Pfam" id="PF01704">
    <property type="entry name" value="UDPGP"/>
    <property type="match status" value="1"/>
</dbReference>
<feature type="region of interest" description="Disordered" evidence="6">
    <location>
        <begin position="1"/>
        <end position="31"/>
    </location>
</feature>
<evidence type="ECO:0000256" key="6">
    <source>
        <dbReference type="SAM" id="MobiDB-lite"/>
    </source>
</evidence>
<keyword evidence="2 7" id="KW-0808">Transferase</keyword>
<feature type="binding site" evidence="5">
    <location>
        <position position="186"/>
    </location>
    <ligand>
        <name>UTP</name>
        <dbReference type="ChEBI" id="CHEBI:46398"/>
    </ligand>
</feature>
<dbReference type="AlphaFoldDB" id="A0A7J0BIW7"/>
<keyword evidence="8" id="KW-1185">Reference proteome</keyword>
<dbReference type="SUPFAM" id="SSF53448">
    <property type="entry name" value="Nucleotide-diphospho-sugar transferases"/>
    <property type="match status" value="1"/>
</dbReference>
<evidence type="ECO:0000256" key="1">
    <source>
        <dbReference type="ARBA" id="ARBA00010401"/>
    </source>
</evidence>
<name>A0A7J0BIW7_9BACT</name>
<dbReference type="Proteomes" id="UP000503840">
    <property type="component" value="Unassembled WGS sequence"/>
</dbReference>
<dbReference type="GO" id="GO:0006011">
    <property type="term" value="P:UDP-alpha-D-glucose metabolic process"/>
    <property type="evidence" value="ECO:0007669"/>
    <property type="project" value="InterPro"/>
</dbReference>
<feature type="binding site" evidence="5">
    <location>
        <position position="123"/>
    </location>
    <ligand>
        <name>UTP</name>
        <dbReference type="ChEBI" id="CHEBI:46398"/>
    </ligand>
</feature>
<evidence type="ECO:0000256" key="3">
    <source>
        <dbReference type="ARBA" id="ARBA00022695"/>
    </source>
</evidence>
<protein>
    <submittedName>
        <fullName evidence="7">UTP--glucose-1-phosphate uridylyltransferase</fullName>
    </submittedName>
</protein>
<feature type="binding site" evidence="5">
    <location>
        <position position="390"/>
    </location>
    <ligand>
        <name>UTP</name>
        <dbReference type="ChEBI" id="CHEBI:46398"/>
    </ligand>
</feature>
<dbReference type="GO" id="GO:0003983">
    <property type="term" value="F:UTP:glucose-1-phosphate uridylyltransferase activity"/>
    <property type="evidence" value="ECO:0007669"/>
    <property type="project" value="InterPro"/>
</dbReference>
<feature type="binding site" evidence="5">
    <location>
        <position position="214"/>
    </location>
    <ligand>
        <name>UTP</name>
        <dbReference type="ChEBI" id="CHEBI:46398"/>
    </ligand>
</feature>
<feature type="compositionally biased region" description="Polar residues" evidence="6">
    <location>
        <begin position="15"/>
        <end position="31"/>
    </location>
</feature>
<evidence type="ECO:0000313" key="7">
    <source>
        <dbReference type="EMBL" id="GFM33085.1"/>
    </source>
</evidence>
<dbReference type="Gene3D" id="3.90.550.10">
    <property type="entry name" value="Spore Coat Polysaccharide Biosynthesis Protein SpsA, Chain A"/>
    <property type="match status" value="1"/>
</dbReference>
<organism evidence="7 8">
    <name type="scientific">Desulfovibrio subterraneus</name>
    <dbReference type="NCBI Taxonomy" id="2718620"/>
    <lineage>
        <taxon>Bacteria</taxon>
        <taxon>Pseudomonadati</taxon>
        <taxon>Thermodesulfobacteriota</taxon>
        <taxon>Desulfovibrionia</taxon>
        <taxon>Desulfovibrionales</taxon>
        <taxon>Desulfovibrionaceae</taxon>
        <taxon>Desulfovibrio</taxon>
    </lineage>
</organism>
<feature type="binding site" evidence="4">
    <location>
        <position position="215"/>
    </location>
    <ligand>
        <name>substrate</name>
    </ligand>
</feature>
<dbReference type="PIRSF" id="PIRSF000806">
    <property type="entry name" value="UDPGP"/>
    <property type="match status" value="1"/>
</dbReference>
<dbReference type="Gene3D" id="2.160.10.10">
    <property type="entry name" value="Hexapeptide repeat proteins"/>
    <property type="match status" value="1"/>
</dbReference>
<dbReference type="CDD" id="cd00897">
    <property type="entry name" value="UGPase_euk"/>
    <property type="match status" value="1"/>
</dbReference>
<evidence type="ECO:0000256" key="4">
    <source>
        <dbReference type="PIRSR" id="PIRSR000806-1"/>
    </source>
</evidence>
<gene>
    <name evidence="7" type="ORF">DSM101010T_14500</name>
</gene>
<dbReference type="EMBL" id="BLVO01000013">
    <property type="protein sequence ID" value="GFM33085.1"/>
    <property type="molecule type" value="Genomic_DNA"/>
</dbReference>
<evidence type="ECO:0000313" key="8">
    <source>
        <dbReference type="Proteomes" id="UP000503840"/>
    </source>
</evidence>
<keyword evidence="3 7" id="KW-0548">Nucleotidyltransferase</keyword>
<evidence type="ECO:0000256" key="5">
    <source>
        <dbReference type="PIRSR" id="PIRSR000806-2"/>
    </source>
</evidence>
<reference evidence="7 8" key="1">
    <citation type="submission" date="2020-05" db="EMBL/GenBank/DDBJ databases">
        <title>Draft genome sequence of Desulfovibrio sp. strain HN2T.</title>
        <authorList>
            <person name="Ueno A."/>
            <person name="Tamazawa S."/>
            <person name="Tamamura S."/>
            <person name="Murakami T."/>
            <person name="Kiyama T."/>
            <person name="Inomata H."/>
            <person name="Amano Y."/>
            <person name="Miyakawa K."/>
            <person name="Tamaki H."/>
            <person name="Naganuma T."/>
            <person name="Kaneko K."/>
        </authorList>
    </citation>
    <scope>NUCLEOTIDE SEQUENCE [LARGE SCALE GENOMIC DNA]</scope>
    <source>
        <strain evidence="7 8">HN2</strain>
    </source>
</reference>
<sequence length="497" mass="55204">MSQSVTRSHMRSDTLPRTSYHSAGSGTVQPTDENPFALFARKMAEQGLPRQLIILFGAYYDEIVHKHTGLIPDETIRPVGSEDLPCISSLERYTERGMQETEHAVVIKLNGGLGTSMGMTYAKSLITVRDGQSFLEIIVRQTRALTQQCGKDVPLALMNSFNTETDTADALSRLDAEDMISNCFMQHKFPKVDRTTLQPAEYPENPDHEWNPPGHGDLYSALALSGLLDRLLKAGKRYAFISNSDNLGATLDMRILGYIAEKGIPFLMEAAPRTVSDRKGGHLARTREGGLILRELAQCPSDDLDKFQDIERYGLFNTNNIWIDLHALREHIRRHGLLKLPIILNPKTVNPRDQHSAKVYQVESAMGAAISCFPGAQAIVTSRDRFLPVKMCSDLLAVMSDCFVMRKDATLIPNPARLLPPIVIDLDKAYYGSIDKLEERFPHGAPKLAACRSLTVQGDVVFGKDIVITGDVVIRNFSALPVRLPSGMHIDHDITIE</sequence>